<evidence type="ECO:0000256" key="1">
    <source>
        <dbReference type="ARBA" id="ARBA00004123"/>
    </source>
</evidence>
<dbReference type="InterPro" id="IPR015300">
    <property type="entry name" value="DNA-bd_pseudobarrel_sf"/>
</dbReference>
<evidence type="ECO:0000259" key="8">
    <source>
        <dbReference type="PROSITE" id="PS50863"/>
    </source>
</evidence>
<dbReference type="GO" id="GO:0003677">
    <property type="term" value="F:DNA binding"/>
    <property type="evidence" value="ECO:0007669"/>
    <property type="project" value="UniProtKB-KW"/>
</dbReference>
<dbReference type="SMART" id="SM01019">
    <property type="entry name" value="B3"/>
    <property type="match status" value="3"/>
</dbReference>
<feature type="region of interest" description="Disordered" evidence="7">
    <location>
        <begin position="242"/>
        <end position="264"/>
    </location>
</feature>
<dbReference type="Gene3D" id="2.40.330.10">
    <property type="entry name" value="DNA-binding pseudobarrel domain"/>
    <property type="match status" value="3"/>
</dbReference>
<dbReference type="PANTHER" id="PTHR31674:SF62">
    <property type="entry name" value="B3 DOMAIN-CONTAINING PROTEIN REM14-RELATED"/>
    <property type="match status" value="1"/>
</dbReference>
<organism evidence="9 10">
    <name type="scientific">Urochloa decumbens</name>
    <dbReference type="NCBI Taxonomy" id="240449"/>
    <lineage>
        <taxon>Eukaryota</taxon>
        <taxon>Viridiplantae</taxon>
        <taxon>Streptophyta</taxon>
        <taxon>Embryophyta</taxon>
        <taxon>Tracheophyta</taxon>
        <taxon>Spermatophyta</taxon>
        <taxon>Magnoliopsida</taxon>
        <taxon>Liliopsida</taxon>
        <taxon>Poales</taxon>
        <taxon>Poaceae</taxon>
        <taxon>PACMAD clade</taxon>
        <taxon>Panicoideae</taxon>
        <taxon>Panicodae</taxon>
        <taxon>Paniceae</taxon>
        <taxon>Melinidinae</taxon>
        <taxon>Urochloa</taxon>
    </lineage>
</organism>
<dbReference type="Proteomes" id="UP001497457">
    <property type="component" value="Chromosome 35b"/>
</dbReference>
<dbReference type="AlphaFoldDB" id="A0ABC9E0R3"/>
<gene>
    <name evidence="9" type="ORF">URODEC1_LOCUS90649</name>
</gene>
<dbReference type="GO" id="GO:0005634">
    <property type="term" value="C:nucleus"/>
    <property type="evidence" value="ECO:0007669"/>
    <property type="project" value="UniProtKB-SubCell"/>
</dbReference>
<dbReference type="Pfam" id="PF02362">
    <property type="entry name" value="B3"/>
    <property type="match status" value="3"/>
</dbReference>
<sequence>MAPFVRRARPKYAAAPLSPACLHTLRVPGKFAARLAGGEAGAAVEVLLVSPLGKVWRAELRRAGSGGGPWQLGGGWAEFAAAHGVGAGWSVVFRVERRGVATVRVFDAAGCLARFCTPHAGVAAGKSRPRFIRVLHTDDFEKMKIPDEFVQEHLTGTYPSSQKAMIFSPLGKFWHVDLNRDQPGMLLGDGWARFLTAHNLSEGNILVFRYEENMVFTVEAFTQNGCLKEYGAAAADMTDDPIGQPSTVPQPADKELGVSPVKKKRKTRNGNTSLVVYHKKPNCSPNSVKKAVSQKKLVSTMPHRSFTKRITSYDLTSLFVVKGLFCSSVGLSGACEITLKMSTDNKRSWPVWFNIANTYGYIKGPGWKRFCRENKLEQGDCCTFSVIETTVWHVTIVSS</sequence>
<evidence type="ECO:0000256" key="4">
    <source>
        <dbReference type="ARBA" id="ARBA00023125"/>
    </source>
</evidence>
<reference evidence="10" key="1">
    <citation type="submission" date="2024-06" db="EMBL/GenBank/DDBJ databases">
        <authorList>
            <person name="Ryan C."/>
        </authorList>
    </citation>
    <scope>NUCLEOTIDE SEQUENCE [LARGE SCALE GENOMIC DNA]</scope>
</reference>
<evidence type="ECO:0000256" key="7">
    <source>
        <dbReference type="SAM" id="MobiDB-lite"/>
    </source>
</evidence>
<name>A0ABC9E0R3_9POAL</name>
<keyword evidence="3" id="KW-0805">Transcription regulation</keyword>
<dbReference type="InterPro" id="IPR003340">
    <property type="entry name" value="B3_DNA-bd"/>
</dbReference>
<feature type="domain" description="TF-B3" evidence="8">
    <location>
        <begin position="10"/>
        <end position="109"/>
    </location>
</feature>
<keyword evidence="6" id="KW-0539">Nucleus</keyword>
<evidence type="ECO:0000256" key="2">
    <source>
        <dbReference type="ARBA" id="ARBA00022737"/>
    </source>
</evidence>
<feature type="domain" description="TF-B3" evidence="8">
    <location>
        <begin position="128"/>
        <end position="224"/>
    </location>
</feature>
<evidence type="ECO:0000313" key="9">
    <source>
        <dbReference type="EMBL" id="CAL5048816.1"/>
    </source>
</evidence>
<dbReference type="SUPFAM" id="SSF101936">
    <property type="entry name" value="DNA-binding pseudobarrel domain"/>
    <property type="match status" value="3"/>
</dbReference>
<dbReference type="PROSITE" id="PS50863">
    <property type="entry name" value="B3"/>
    <property type="match status" value="3"/>
</dbReference>
<dbReference type="CDD" id="cd10017">
    <property type="entry name" value="B3_DNA"/>
    <property type="match status" value="3"/>
</dbReference>
<proteinExistence type="predicted"/>
<accession>A0ABC9E0R3</accession>
<evidence type="ECO:0000256" key="3">
    <source>
        <dbReference type="ARBA" id="ARBA00023015"/>
    </source>
</evidence>
<comment type="subcellular location">
    <subcellularLocation>
        <location evidence="1">Nucleus</location>
    </subcellularLocation>
</comment>
<keyword evidence="4" id="KW-0238">DNA-binding</keyword>
<feature type="domain" description="TF-B3" evidence="8">
    <location>
        <begin position="336"/>
        <end position="399"/>
    </location>
</feature>
<evidence type="ECO:0000313" key="10">
    <source>
        <dbReference type="Proteomes" id="UP001497457"/>
    </source>
</evidence>
<dbReference type="InterPro" id="IPR039218">
    <property type="entry name" value="REM_fam"/>
</dbReference>
<keyword evidence="5" id="KW-0804">Transcription</keyword>
<dbReference type="PANTHER" id="PTHR31674">
    <property type="entry name" value="B3 DOMAIN-CONTAINING PROTEIN REM-LIKE 3-RELATED"/>
    <property type="match status" value="1"/>
</dbReference>
<dbReference type="EMBL" id="OZ075145">
    <property type="protein sequence ID" value="CAL5048816.1"/>
    <property type="molecule type" value="Genomic_DNA"/>
</dbReference>
<keyword evidence="10" id="KW-1185">Reference proteome</keyword>
<reference evidence="9 10" key="2">
    <citation type="submission" date="2024-10" db="EMBL/GenBank/DDBJ databases">
        <authorList>
            <person name="Ryan C."/>
        </authorList>
    </citation>
    <scope>NUCLEOTIDE SEQUENCE [LARGE SCALE GENOMIC DNA]</scope>
</reference>
<protein>
    <recommendedName>
        <fullName evidence="8">TF-B3 domain-containing protein</fullName>
    </recommendedName>
</protein>
<evidence type="ECO:0000256" key="5">
    <source>
        <dbReference type="ARBA" id="ARBA00023163"/>
    </source>
</evidence>
<keyword evidence="2" id="KW-0677">Repeat</keyword>
<evidence type="ECO:0000256" key="6">
    <source>
        <dbReference type="ARBA" id="ARBA00023242"/>
    </source>
</evidence>